<evidence type="ECO:0000313" key="1">
    <source>
        <dbReference type="EMBL" id="VDL63098.1"/>
    </source>
</evidence>
<dbReference type="OMA" id="YERHYLG"/>
<dbReference type="WBParaSite" id="NBR_0000045601-mRNA-1">
    <property type="protein sequence ID" value="NBR_0000045601-mRNA-1"/>
    <property type="gene ID" value="NBR_0000045601"/>
</dbReference>
<dbReference type="STRING" id="27835.A0A0N4XD78"/>
<name>A0A0N4XD78_NIPBR</name>
<dbReference type="InterPro" id="IPR046346">
    <property type="entry name" value="Aminoacid_DH-like_N_sf"/>
</dbReference>
<gene>
    <name evidence="1" type="ORF">NBR_LOCUS457</name>
</gene>
<dbReference type="GO" id="GO:0005739">
    <property type="term" value="C:mitochondrion"/>
    <property type="evidence" value="ECO:0007669"/>
    <property type="project" value="TreeGrafter"/>
</dbReference>
<evidence type="ECO:0000313" key="2">
    <source>
        <dbReference type="Proteomes" id="UP000271162"/>
    </source>
</evidence>
<dbReference type="GO" id="GO:0006108">
    <property type="term" value="P:malate metabolic process"/>
    <property type="evidence" value="ECO:0007669"/>
    <property type="project" value="TreeGrafter"/>
</dbReference>
<proteinExistence type="predicted"/>
<accession>A0A0N4XD78</accession>
<reference evidence="3" key="1">
    <citation type="submission" date="2017-02" db="UniProtKB">
        <authorList>
            <consortium name="WormBaseParasite"/>
        </authorList>
    </citation>
    <scope>IDENTIFICATION</scope>
</reference>
<protein>
    <submittedName>
        <fullName evidence="3">Malic enzyme (inferred by orthology to a zebrafish protein)</fullName>
    </submittedName>
</protein>
<dbReference type="SUPFAM" id="SSF53223">
    <property type="entry name" value="Aminoacid dehydrogenase-like, N-terminal domain"/>
    <property type="match status" value="1"/>
</dbReference>
<dbReference type="Proteomes" id="UP000271162">
    <property type="component" value="Unassembled WGS sequence"/>
</dbReference>
<dbReference type="Gene3D" id="6.20.310.10">
    <property type="match status" value="1"/>
</dbReference>
<dbReference type="AlphaFoldDB" id="A0A0N4XD78"/>
<organism evidence="3">
    <name type="scientific">Nippostrongylus brasiliensis</name>
    <name type="common">Rat hookworm</name>
    <dbReference type="NCBI Taxonomy" id="27835"/>
    <lineage>
        <taxon>Eukaryota</taxon>
        <taxon>Metazoa</taxon>
        <taxon>Ecdysozoa</taxon>
        <taxon>Nematoda</taxon>
        <taxon>Chromadorea</taxon>
        <taxon>Rhabditida</taxon>
        <taxon>Rhabditina</taxon>
        <taxon>Rhabditomorpha</taxon>
        <taxon>Strongyloidea</taxon>
        <taxon>Heligmosomidae</taxon>
        <taxon>Nippostrongylus</taxon>
    </lineage>
</organism>
<dbReference type="EMBL" id="UYSL01000195">
    <property type="protein sequence ID" value="VDL63098.1"/>
    <property type="molecule type" value="Genomic_DNA"/>
</dbReference>
<reference evidence="1 2" key="2">
    <citation type="submission" date="2018-11" db="EMBL/GenBank/DDBJ databases">
        <authorList>
            <consortium name="Pathogen Informatics"/>
        </authorList>
    </citation>
    <scope>NUCLEOTIDE SEQUENCE [LARGE SCALE GENOMIC DNA]</scope>
</reference>
<dbReference type="PANTHER" id="PTHR23406">
    <property type="entry name" value="MALIC ENZYME-RELATED"/>
    <property type="match status" value="1"/>
</dbReference>
<dbReference type="PANTHER" id="PTHR23406:SF90">
    <property type="entry name" value="MALIC ENZYME-RELATED"/>
    <property type="match status" value="1"/>
</dbReference>
<sequence>MMMLRVRHGQIFFVSRRRLSLSPIRLKDIDLNDPKQVALHKLYRPERITPKEKGYDLLKNPRLNKGMAFSLYERHYLGVHGLLPPAFMTEEQQAYRVMTKLREQPDDLAK</sequence>
<dbReference type="GO" id="GO:0004473">
    <property type="term" value="F:malate dehydrogenase (decarboxylating) (NADP+) activity"/>
    <property type="evidence" value="ECO:0007669"/>
    <property type="project" value="TreeGrafter"/>
</dbReference>
<keyword evidence="2" id="KW-1185">Reference proteome</keyword>
<evidence type="ECO:0000313" key="3">
    <source>
        <dbReference type="WBParaSite" id="NBR_0000045601-mRNA-1"/>
    </source>
</evidence>